<dbReference type="Gene3D" id="1.10.510.10">
    <property type="entry name" value="Transferase(Phosphotransferase) domain 1"/>
    <property type="match status" value="1"/>
</dbReference>
<dbReference type="PROSITE" id="PS50011">
    <property type="entry name" value="PROTEIN_KINASE_DOM"/>
    <property type="match status" value="1"/>
</dbReference>
<proteinExistence type="inferred from homology"/>
<evidence type="ECO:0000256" key="5">
    <source>
        <dbReference type="ARBA" id="ARBA00022618"/>
    </source>
</evidence>
<evidence type="ECO:0000256" key="3">
    <source>
        <dbReference type="ARBA" id="ARBA00022527"/>
    </source>
</evidence>
<dbReference type="GO" id="GO:0007165">
    <property type="term" value="P:signal transduction"/>
    <property type="evidence" value="ECO:0007669"/>
    <property type="project" value="TreeGrafter"/>
</dbReference>
<dbReference type="GO" id="GO:0004693">
    <property type="term" value="F:cyclin-dependent protein serine/threonine kinase activity"/>
    <property type="evidence" value="ECO:0007669"/>
    <property type="project" value="UniProtKB-EC"/>
</dbReference>
<keyword evidence="10 14" id="KW-0067">ATP-binding</keyword>
<dbReference type="PANTHER" id="PTHR24056:SF548">
    <property type="entry name" value="CYCLIN-DEPENDENT KINASE A-1"/>
    <property type="match status" value="1"/>
</dbReference>
<dbReference type="InterPro" id="IPR050108">
    <property type="entry name" value="CDK"/>
</dbReference>
<protein>
    <recommendedName>
        <fullName evidence="2">cyclin-dependent kinase</fullName>
        <ecNumber evidence="2">2.7.11.22</ecNumber>
    </recommendedName>
</protein>
<comment type="caution">
    <text evidence="17">The sequence shown here is derived from an EMBL/GenBank/DDBJ whole genome shotgun (WGS) entry which is preliminary data.</text>
</comment>
<sequence>MICQCHLIDLGFLGGKTTWHRCCQGCHPIAERLGCALCDQIIVIHILRRPPLDHISSEQLGPSTMTFVMKQLGPSTMTFVMSSIVRVAMMVDALRSLSRIDRIICNFLWSSNTSISEGISTVNAQFKLYIRHKLSHSLTLSLSLALFAMALEVNEVEDKSDPENSPPAIHSLTLSDGQRNVLGVLYKDFEPIGIGKYGKVFRCTHHLSQQQFAIKVIPITKEEKKYGVPYRIIREISALKELEHPNIVKLEDVLTTEDEVFLVFENLNIDLSEFLRNPSMIMCPSKMRDFMHQILSALAYCHSHKIIHRDLKPSNILLEFSDDDVKIADFGAARTFEDPPSSSYSNDKCSPCYRAPELLLGSTNYSTSVDIWSVGCIFGEMYLGRPLFSSAADSNWEMLREIFDLIGTPTESTWPGVTSLCGSIEALGPPKKPKDPLYYFPTLGPDGVDLISRMLVLCPNYRIPAEMALEHPYFEDN</sequence>
<organism evidence="17 18">
    <name type="scientific">Canavalia gladiata</name>
    <name type="common">Sword bean</name>
    <name type="synonym">Dolichos gladiatus</name>
    <dbReference type="NCBI Taxonomy" id="3824"/>
    <lineage>
        <taxon>Eukaryota</taxon>
        <taxon>Viridiplantae</taxon>
        <taxon>Streptophyta</taxon>
        <taxon>Embryophyta</taxon>
        <taxon>Tracheophyta</taxon>
        <taxon>Spermatophyta</taxon>
        <taxon>Magnoliopsida</taxon>
        <taxon>eudicotyledons</taxon>
        <taxon>Gunneridae</taxon>
        <taxon>Pentapetalae</taxon>
        <taxon>rosids</taxon>
        <taxon>fabids</taxon>
        <taxon>Fabales</taxon>
        <taxon>Fabaceae</taxon>
        <taxon>Papilionoideae</taxon>
        <taxon>50 kb inversion clade</taxon>
        <taxon>NPAAA clade</taxon>
        <taxon>indigoferoid/millettioid clade</taxon>
        <taxon>Phaseoleae</taxon>
        <taxon>Canavalia</taxon>
    </lineage>
</organism>
<evidence type="ECO:0000256" key="2">
    <source>
        <dbReference type="ARBA" id="ARBA00012425"/>
    </source>
</evidence>
<dbReference type="GO" id="GO:0051445">
    <property type="term" value="P:regulation of meiotic cell cycle"/>
    <property type="evidence" value="ECO:0007669"/>
    <property type="project" value="TreeGrafter"/>
</dbReference>
<keyword evidence="4" id="KW-0597">Phosphoprotein</keyword>
<keyword evidence="3 15" id="KW-0723">Serine/threonine-protein kinase</keyword>
<dbReference type="InterPro" id="IPR008271">
    <property type="entry name" value="Ser/Thr_kinase_AS"/>
</dbReference>
<dbReference type="InterPro" id="IPR000719">
    <property type="entry name" value="Prot_kinase_dom"/>
</dbReference>
<evidence type="ECO:0000256" key="6">
    <source>
        <dbReference type="ARBA" id="ARBA00022679"/>
    </source>
</evidence>
<comment type="catalytic activity">
    <reaction evidence="13">
        <text>L-seryl-[protein] + ATP = O-phospho-L-seryl-[protein] + ADP + H(+)</text>
        <dbReference type="Rhea" id="RHEA:17989"/>
        <dbReference type="Rhea" id="RHEA-COMP:9863"/>
        <dbReference type="Rhea" id="RHEA-COMP:11604"/>
        <dbReference type="ChEBI" id="CHEBI:15378"/>
        <dbReference type="ChEBI" id="CHEBI:29999"/>
        <dbReference type="ChEBI" id="CHEBI:30616"/>
        <dbReference type="ChEBI" id="CHEBI:83421"/>
        <dbReference type="ChEBI" id="CHEBI:456216"/>
        <dbReference type="EC" id="2.7.11.22"/>
    </reaction>
</comment>
<evidence type="ECO:0000256" key="4">
    <source>
        <dbReference type="ARBA" id="ARBA00022553"/>
    </source>
</evidence>
<dbReference type="GO" id="GO:0000082">
    <property type="term" value="P:G1/S transition of mitotic cell cycle"/>
    <property type="evidence" value="ECO:0007669"/>
    <property type="project" value="TreeGrafter"/>
</dbReference>
<evidence type="ECO:0000256" key="11">
    <source>
        <dbReference type="ARBA" id="ARBA00023306"/>
    </source>
</evidence>
<keyword evidence="18" id="KW-1185">Reference proteome</keyword>
<reference evidence="17 18" key="1">
    <citation type="submission" date="2024-01" db="EMBL/GenBank/DDBJ databases">
        <title>The genomes of 5 underutilized Papilionoideae crops provide insights into root nodulation and disease resistanc.</title>
        <authorList>
            <person name="Jiang F."/>
        </authorList>
    </citation>
    <scope>NUCLEOTIDE SEQUENCE [LARGE SCALE GENOMIC DNA]</scope>
    <source>
        <strain evidence="17">LVBAO_FW01</strain>
        <tissue evidence="17">Leaves</tissue>
    </source>
</reference>
<evidence type="ECO:0000256" key="9">
    <source>
        <dbReference type="ARBA" id="ARBA00022777"/>
    </source>
</evidence>
<evidence type="ECO:0000256" key="14">
    <source>
        <dbReference type="PROSITE-ProRule" id="PRU10141"/>
    </source>
</evidence>
<dbReference type="Gene3D" id="3.30.200.20">
    <property type="entry name" value="Phosphorylase Kinase, domain 1"/>
    <property type="match status" value="1"/>
</dbReference>
<keyword evidence="5" id="KW-0132">Cell division</keyword>
<dbReference type="PROSITE" id="PS00108">
    <property type="entry name" value="PROTEIN_KINASE_ST"/>
    <property type="match status" value="1"/>
</dbReference>
<dbReference type="GO" id="GO:0010468">
    <property type="term" value="P:regulation of gene expression"/>
    <property type="evidence" value="ECO:0007669"/>
    <property type="project" value="TreeGrafter"/>
</dbReference>
<dbReference type="AlphaFoldDB" id="A0AAN9PW13"/>
<dbReference type="PROSITE" id="PS00107">
    <property type="entry name" value="PROTEIN_KINASE_ATP"/>
    <property type="match status" value="1"/>
</dbReference>
<dbReference type="PANTHER" id="PTHR24056">
    <property type="entry name" value="CELL DIVISION PROTEIN KINASE"/>
    <property type="match status" value="1"/>
</dbReference>
<dbReference type="SUPFAM" id="SSF56112">
    <property type="entry name" value="Protein kinase-like (PK-like)"/>
    <property type="match status" value="1"/>
</dbReference>
<evidence type="ECO:0000259" key="16">
    <source>
        <dbReference type="PROSITE" id="PS50011"/>
    </source>
</evidence>
<dbReference type="GO" id="GO:0005737">
    <property type="term" value="C:cytoplasm"/>
    <property type="evidence" value="ECO:0007669"/>
    <property type="project" value="TreeGrafter"/>
</dbReference>
<feature type="domain" description="Protein kinase" evidence="16">
    <location>
        <begin position="186"/>
        <end position="474"/>
    </location>
</feature>
<evidence type="ECO:0000256" key="15">
    <source>
        <dbReference type="RuleBase" id="RU000304"/>
    </source>
</evidence>
<accession>A0AAN9PW13</accession>
<keyword evidence="8" id="KW-0498">Mitosis</keyword>
<evidence type="ECO:0000256" key="13">
    <source>
        <dbReference type="ARBA" id="ARBA00048367"/>
    </source>
</evidence>
<evidence type="ECO:0000313" key="17">
    <source>
        <dbReference type="EMBL" id="KAK7312981.1"/>
    </source>
</evidence>
<evidence type="ECO:0000256" key="1">
    <source>
        <dbReference type="ARBA" id="ARBA00006485"/>
    </source>
</evidence>
<evidence type="ECO:0000256" key="10">
    <source>
        <dbReference type="ARBA" id="ARBA00022840"/>
    </source>
</evidence>
<dbReference type="GO" id="GO:0000307">
    <property type="term" value="C:cyclin-dependent protein kinase holoenzyme complex"/>
    <property type="evidence" value="ECO:0007669"/>
    <property type="project" value="TreeGrafter"/>
</dbReference>
<evidence type="ECO:0000313" key="18">
    <source>
        <dbReference type="Proteomes" id="UP001367508"/>
    </source>
</evidence>
<feature type="binding site" evidence="14">
    <location>
        <position position="215"/>
    </location>
    <ligand>
        <name>ATP</name>
        <dbReference type="ChEBI" id="CHEBI:30616"/>
    </ligand>
</feature>
<dbReference type="GO" id="GO:0005524">
    <property type="term" value="F:ATP binding"/>
    <property type="evidence" value="ECO:0007669"/>
    <property type="project" value="UniProtKB-UniRule"/>
</dbReference>
<name>A0AAN9PW13_CANGL</name>
<dbReference type="SMART" id="SM00220">
    <property type="entry name" value="S_TKc"/>
    <property type="match status" value="1"/>
</dbReference>
<dbReference type="InterPro" id="IPR017441">
    <property type="entry name" value="Protein_kinase_ATP_BS"/>
</dbReference>
<dbReference type="EC" id="2.7.11.22" evidence="2"/>
<dbReference type="GO" id="GO:0010389">
    <property type="term" value="P:regulation of G2/M transition of mitotic cell cycle"/>
    <property type="evidence" value="ECO:0007669"/>
    <property type="project" value="TreeGrafter"/>
</dbReference>
<evidence type="ECO:0000256" key="7">
    <source>
        <dbReference type="ARBA" id="ARBA00022741"/>
    </source>
</evidence>
<dbReference type="GO" id="GO:0005634">
    <property type="term" value="C:nucleus"/>
    <property type="evidence" value="ECO:0007669"/>
    <property type="project" value="TreeGrafter"/>
</dbReference>
<dbReference type="Proteomes" id="UP001367508">
    <property type="component" value="Unassembled WGS sequence"/>
</dbReference>
<dbReference type="FunFam" id="1.10.510.10:FF:000624">
    <property type="entry name" value="Mitogen-activated protein kinase"/>
    <property type="match status" value="1"/>
</dbReference>
<keyword evidence="11" id="KW-0131">Cell cycle</keyword>
<evidence type="ECO:0000256" key="8">
    <source>
        <dbReference type="ARBA" id="ARBA00022776"/>
    </source>
</evidence>
<dbReference type="GO" id="GO:0030332">
    <property type="term" value="F:cyclin binding"/>
    <property type="evidence" value="ECO:0007669"/>
    <property type="project" value="TreeGrafter"/>
</dbReference>
<dbReference type="GO" id="GO:0051301">
    <property type="term" value="P:cell division"/>
    <property type="evidence" value="ECO:0007669"/>
    <property type="project" value="UniProtKB-KW"/>
</dbReference>
<keyword evidence="9" id="KW-0418">Kinase</keyword>
<keyword evidence="6" id="KW-0808">Transferase</keyword>
<dbReference type="Pfam" id="PF00069">
    <property type="entry name" value="Pkinase"/>
    <property type="match status" value="1"/>
</dbReference>
<comment type="catalytic activity">
    <reaction evidence="12">
        <text>L-threonyl-[protein] + ATP = O-phospho-L-threonyl-[protein] + ADP + H(+)</text>
        <dbReference type="Rhea" id="RHEA:46608"/>
        <dbReference type="Rhea" id="RHEA-COMP:11060"/>
        <dbReference type="Rhea" id="RHEA-COMP:11605"/>
        <dbReference type="ChEBI" id="CHEBI:15378"/>
        <dbReference type="ChEBI" id="CHEBI:30013"/>
        <dbReference type="ChEBI" id="CHEBI:30616"/>
        <dbReference type="ChEBI" id="CHEBI:61977"/>
        <dbReference type="ChEBI" id="CHEBI:456216"/>
        <dbReference type="EC" id="2.7.11.22"/>
    </reaction>
</comment>
<gene>
    <name evidence="17" type="ORF">VNO77_37281</name>
</gene>
<evidence type="ECO:0000256" key="12">
    <source>
        <dbReference type="ARBA" id="ARBA00047811"/>
    </source>
</evidence>
<comment type="similarity">
    <text evidence="1">Belongs to the protein kinase superfamily. CMGC Ser/Thr protein kinase family. CDC2/CDKX subfamily.</text>
</comment>
<dbReference type="EMBL" id="JAYMYQ010000009">
    <property type="protein sequence ID" value="KAK7312981.1"/>
    <property type="molecule type" value="Genomic_DNA"/>
</dbReference>
<keyword evidence="7 14" id="KW-0547">Nucleotide-binding</keyword>
<dbReference type="InterPro" id="IPR011009">
    <property type="entry name" value="Kinase-like_dom_sf"/>
</dbReference>